<protein>
    <submittedName>
        <fullName evidence="6">Zinc ABC transporter ATP-binding protein</fullName>
    </submittedName>
</protein>
<evidence type="ECO:0000256" key="2">
    <source>
        <dbReference type="ARBA" id="ARBA00022448"/>
    </source>
</evidence>
<dbReference type="InterPro" id="IPR003593">
    <property type="entry name" value="AAA+_ATPase"/>
</dbReference>
<dbReference type="RefSeq" id="WP_044352007.1">
    <property type="nucleotide sequence ID" value="NZ_AZAC01000056.1"/>
</dbReference>
<evidence type="ECO:0000256" key="4">
    <source>
        <dbReference type="ARBA" id="ARBA00022840"/>
    </source>
</evidence>
<dbReference type="InterPro" id="IPR050153">
    <property type="entry name" value="Metal_Ion_Import_ABC"/>
</dbReference>
<feature type="domain" description="ABC transporter" evidence="5">
    <location>
        <begin position="6"/>
        <end position="243"/>
    </location>
</feature>
<proteinExistence type="inferred from homology"/>
<keyword evidence="3" id="KW-0547">Nucleotide-binding</keyword>
<reference evidence="6 7" key="1">
    <citation type="submission" date="2013-11" db="EMBL/GenBank/DDBJ databases">
        <title>Metagenomic analysis of a methanogenic consortium involved in long chain n-alkane degradation.</title>
        <authorList>
            <person name="Davidova I.A."/>
            <person name="Callaghan A.V."/>
            <person name="Wawrik B."/>
            <person name="Pruitt S."/>
            <person name="Marks C."/>
            <person name="Duncan K.E."/>
            <person name="Suflita J.M."/>
        </authorList>
    </citation>
    <scope>NUCLEOTIDE SEQUENCE [LARGE SCALE GENOMIC DNA]</scope>
    <source>
        <strain evidence="6 7">SPR</strain>
    </source>
</reference>
<dbReference type="Gene3D" id="3.40.50.300">
    <property type="entry name" value="P-loop containing nucleotide triphosphate hydrolases"/>
    <property type="match status" value="1"/>
</dbReference>
<dbReference type="Pfam" id="PF00005">
    <property type="entry name" value="ABC_tran"/>
    <property type="match status" value="1"/>
</dbReference>
<dbReference type="InterPro" id="IPR027417">
    <property type="entry name" value="P-loop_NTPase"/>
</dbReference>
<dbReference type="InterPro" id="IPR017871">
    <property type="entry name" value="ABC_transporter-like_CS"/>
</dbReference>
<dbReference type="FunCoup" id="A0A0D2J6W1">
    <property type="interactions" value="187"/>
</dbReference>
<dbReference type="STRING" id="1429043.X474_24430"/>
<dbReference type="GO" id="GO:0016887">
    <property type="term" value="F:ATP hydrolysis activity"/>
    <property type="evidence" value="ECO:0007669"/>
    <property type="project" value="InterPro"/>
</dbReference>
<dbReference type="PROSITE" id="PS50893">
    <property type="entry name" value="ABC_TRANSPORTER_2"/>
    <property type="match status" value="1"/>
</dbReference>
<keyword evidence="2" id="KW-0813">Transport</keyword>
<dbReference type="InterPro" id="IPR003439">
    <property type="entry name" value="ABC_transporter-like_ATP-bd"/>
</dbReference>
<comment type="similarity">
    <text evidence="1">Belongs to the ABC transporter superfamily.</text>
</comment>
<dbReference type="FunFam" id="3.40.50.300:FF:000134">
    <property type="entry name" value="Iron-enterobactin ABC transporter ATP-binding protein"/>
    <property type="match status" value="1"/>
</dbReference>
<dbReference type="PATRIC" id="fig|1429043.3.peg.5171"/>
<comment type="caution">
    <text evidence="6">The sequence shown here is derived from an EMBL/GenBank/DDBJ whole genome shotgun (WGS) entry which is preliminary data.</text>
</comment>
<sequence length="259" mass="28365">MSEPVIEIKNLYYSYGRGQVLNGVSLTVEQGDYVAFLGPNGGGKSTLLKIMAGVIAPDRGSVRVLGRKMPGTPKGVGYVPQEITNGTGLPVTVEEVVLMGRLTAGFKFFGWGKKDRAAAAQALEWVGMGAYLKEQVDKLSGGQRQRVFIARALVDNPSLLLLDEPTSSVDRTWQGRFYDLLAELNESMTIVLVSHDLNVISTHVKSVACVNHTVFHHHSAEITPEMMQKTYNCPVELVAHGMPHRVLALHNHQEEDEDA</sequence>
<evidence type="ECO:0000259" key="5">
    <source>
        <dbReference type="PROSITE" id="PS50893"/>
    </source>
</evidence>
<accession>A0A0D2J6W1</accession>
<dbReference type="EMBL" id="AZAC01000056">
    <property type="protein sequence ID" value="KIX11416.1"/>
    <property type="molecule type" value="Genomic_DNA"/>
</dbReference>
<evidence type="ECO:0000256" key="1">
    <source>
        <dbReference type="ARBA" id="ARBA00005417"/>
    </source>
</evidence>
<dbReference type="GO" id="GO:0005524">
    <property type="term" value="F:ATP binding"/>
    <property type="evidence" value="ECO:0007669"/>
    <property type="project" value="UniProtKB-KW"/>
</dbReference>
<dbReference type="OrthoDB" id="9809450at2"/>
<dbReference type="PANTHER" id="PTHR42734:SF17">
    <property type="entry name" value="METAL TRANSPORT SYSTEM ATP-BINDING PROTEIN TM_0124-RELATED"/>
    <property type="match status" value="1"/>
</dbReference>
<dbReference type="AlphaFoldDB" id="A0A0D2J6W1"/>
<keyword evidence="4 6" id="KW-0067">ATP-binding</keyword>
<organism evidence="6 7">
    <name type="scientific">Dethiosulfatarculus sandiegensis</name>
    <dbReference type="NCBI Taxonomy" id="1429043"/>
    <lineage>
        <taxon>Bacteria</taxon>
        <taxon>Pseudomonadati</taxon>
        <taxon>Thermodesulfobacteriota</taxon>
        <taxon>Desulfarculia</taxon>
        <taxon>Desulfarculales</taxon>
        <taxon>Desulfarculaceae</taxon>
        <taxon>Dethiosulfatarculus</taxon>
    </lineage>
</organism>
<name>A0A0D2J6W1_9BACT</name>
<dbReference type="SMART" id="SM00382">
    <property type="entry name" value="AAA"/>
    <property type="match status" value="1"/>
</dbReference>
<keyword evidence="7" id="KW-1185">Reference proteome</keyword>
<evidence type="ECO:0000313" key="7">
    <source>
        <dbReference type="Proteomes" id="UP000032233"/>
    </source>
</evidence>
<dbReference type="InParanoid" id="A0A0D2J6W1"/>
<dbReference type="CDD" id="cd03235">
    <property type="entry name" value="ABC_Metallic_Cations"/>
    <property type="match status" value="1"/>
</dbReference>
<dbReference type="SUPFAM" id="SSF52540">
    <property type="entry name" value="P-loop containing nucleoside triphosphate hydrolases"/>
    <property type="match status" value="1"/>
</dbReference>
<dbReference type="Proteomes" id="UP000032233">
    <property type="component" value="Unassembled WGS sequence"/>
</dbReference>
<gene>
    <name evidence="6" type="ORF">X474_24430</name>
</gene>
<dbReference type="PROSITE" id="PS00211">
    <property type="entry name" value="ABC_TRANSPORTER_1"/>
    <property type="match status" value="1"/>
</dbReference>
<dbReference type="PANTHER" id="PTHR42734">
    <property type="entry name" value="METAL TRANSPORT SYSTEM ATP-BINDING PROTEIN TM_0124-RELATED"/>
    <property type="match status" value="1"/>
</dbReference>
<evidence type="ECO:0000256" key="3">
    <source>
        <dbReference type="ARBA" id="ARBA00022741"/>
    </source>
</evidence>
<evidence type="ECO:0000313" key="6">
    <source>
        <dbReference type="EMBL" id="KIX11416.1"/>
    </source>
</evidence>